<name>A0A841QEK2_9PROT</name>
<organism evidence="1 2">
    <name type="scientific">Acetobacter lovaniensis</name>
    <dbReference type="NCBI Taxonomy" id="104100"/>
    <lineage>
        <taxon>Bacteria</taxon>
        <taxon>Pseudomonadati</taxon>
        <taxon>Pseudomonadota</taxon>
        <taxon>Alphaproteobacteria</taxon>
        <taxon>Acetobacterales</taxon>
        <taxon>Acetobacteraceae</taxon>
        <taxon>Acetobacter</taxon>
    </lineage>
</organism>
<accession>A0A841QEK2</accession>
<dbReference type="Proteomes" id="UP000578000">
    <property type="component" value="Unassembled WGS sequence"/>
</dbReference>
<keyword evidence="2" id="KW-1185">Reference proteome</keyword>
<comment type="caution">
    <text evidence="1">The sequence shown here is derived from an EMBL/GenBank/DDBJ whole genome shotgun (WGS) entry which is preliminary data.</text>
</comment>
<dbReference type="EMBL" id="JACHIE010000005">
    <property type="protein sequence ID" value="MBB6456971.1"/>
    <property type="molecule type" value="Genomic_DNA"/>
</dbReference>
<evidence type="ECO:0000313" key="1">
    <source>
        <dbReference type="EMBL" id="MBB6456971.1"/>
    </source>
</evidence>
<reference evidence="1 2" key="1">
    <citation type="submission" date="2020-08" db="EMBL/GenBank/DDBJ databases">
        <title>Genomic Encyclopedia of Type Strains, Phase IV (KMG-IV): sequencing the most valuable type-strain genomes for metagenomic binning, comparative biology and taxonomic classification.</title>
        <authorList>
            <person name="Goeker M."/>
        </authorList>
    </citation>
    <scope>NUCLEOTIDE SEQUENCE [LARGE SCALE GENOMIC DNA]</scope>
    <source>
        <strain evidence="1 2">DSM 4491</strain>
    </source>
</reference>
<protein>
    <submittedName>
        <fullName evidence="1">Uncharacterized protein</fullName>
    </submittedName>
</protein>
<gene>
    <name evidence="1" type="ORF">HNR55_001554</name>
</gene>
<proteinExistence type="predicted"/>
<evidence type="ECO:0000313" key="2">
    <source>
        <dbReference type="Proteomes" id="UP000578000"/>
    </source>
</evidence>
<sequence>MAIFCTHSAIWNILSKVFLCLHQGLIQKVANAPHVSDLRLFSALIGHYALARSSGTMFHAWSGVSRVCSLR</sequence>
<dbReference type="AlphaFoldDB" id="A0A841QEK2"/>